<dbReference type="PANTHER" id="PTHR11066:SF34">
    <property type="entry name" value="ACYL-COENZYME A THIOESTERASE 8"/>
    <property type="match status" value="1"/>
</dbReference>
<comment type="similarity">
    <text evidence="1">Belongs to the C/M/P thioester hydrolase family.</text>
</comment>
<evidence type="ECO:0000259" key="4">
    <source>
        <dbReference type="Pfam" id="PF13622"/>
    </source>
</evidence>
<dbReference type="InterPro" id="IPR042171">
    <property type="entry name" value="Acyl-CoA_hotdog"/>
</dbReference>
<proteinExistence type="inferred from homology"/>
<dbReference type="CDD" id="cd03444">
    <property type="entry name" value="Thioesterase_II_repeat1"/>
    <property type="match status" value="1"/>
</dbReference>
<evidence type="ECO:0000256" key="1">
    <source>
        <dbReference type="ARBA" id="ARBA00006538"/>
    </source>
</evidence>
<dbReference type="InterPro" id="IPR049449">
    <property type="entry name" value="TesB_ACOT8-like_N"/>
</dbReference>
<organism evidence="5 6">
    <name type="scientific">Tetraparma gracilis</name>
    <dbReference type="NCBI Taxonomy" id="2962635"/>
    <lineage>
        <taxon>Eukaryota</taxon>
        <taxon>Sar</taxon>
        <taxon>Stramenopiles</taxon>
        <taxon>Ochrophyta</taxon>
        <taxon>Bolidophyceae</taxon>
        <taxon>Parmales</taxon>
        <taxon>Triparmaceae</taxon>
        <taxon>Tetraparma</taxon>
    </lineage>
</organism>
<dbReference type="InterPro" id="IPR025652">
    <property type="entry name" value="TesB_C"/>
</dbReference>
<evidence type="ECO:0000256" key="2">
    <source>
        <dbReference type="ARBA" id="ARBA00022801"/>
    </source>
</evidence>
<evidence type="ECO:0000259" key="3">
    <source>
        <dbReference type="Pfam" id="PF02551"/>
    </source>
</evidence>
<dbReference type="Gene3D" id="2.40.160.210">
    <property type="entry name" value="Acyl-CoA thioesterase, double hotdog domain"/>
    <property type="match status" value="1"/>
</dbReference>
<reference evidence="5 6" key="1">
    <citation type="journal article" date="2023" name="Commun. Biol.">
        <title>Genome analysis of Parmales, the sister group of diatoms, reveals the evolutionary specialization of diatoms from phago-mixotrophs to photoautotrophs.</title>
        <authorList>
            <person name="Ban H."/>
            <person name="Sato S."/>
            <person name="Yoshikawa S."/>
            <person name="Yamada K."/>
            <person name="Nakamura Y."/>
            <person name="Ichinomiya M."/>
            <person name="Sato N."/>
            <person name="Blanc-Mathieu R."/>
            <person name="Endo H."/>
            <person name="Kuwata A."/>
            <person name="Ogata H."/>
        </authorList>
    </citation>
    <scope>NUCLEOTIDE SEQUENCE [LARGE SCALE GENOMIC DNA]</scope>
</reference>
<dbReference type="CDD" id="cd03445">
    <property type="entry name" value="Thioesterase_II_repeat2"/>
    <property type="match status" value="1"/>
</dbReference>
<evidence type="ECO:0008006" key="7">
    <source>
        <dbReference type="Google" id="ProtNLM"/>
    </source>
</evidence>
<dbReference type="Pfam" id="PF13622">
    <property type="entry name" value="4HBT_3"/>
    <property type="match status" value="1"/>
</dbReference>
<feature type="domain" description="Acyl-CoA thioesterase-like N-terminal HotDog" evidence="4">
    <location>
        <begin position="39"/>
        <end position="117"/>
    </location>
</feature>
<dbReference type="SUPFAM" id="SSF54637">
    <property type="entry name" value="Thioesterase/thiol ester dehydrase-isomerase"/>
    <property type="match status" value="2"/>
</dbReference>
<name>A0ABQ6N397_9STRA</name>
<dbReference type="EMBL" id="BRYB01000828">
    <property type="protein sequence ID" value="GMI38505.1"/>
    <property type="molecule type" value="Genomic_DNA"/>
</dbReference>
<keyword evidence="6" id="KW-1185">Reference proteome</keyword>
<evidence type="ECO:0000313" key="6">
    <source>
        <dbReference type="Proteomes" id="UP001165060"/>
    </source>
</evidence>
<dbReference type="Proteomes" id="UP001165060">
    <property type="component" value="Unassembled WGS sequence"/>
</dbReference>
<evidence type="ECO:0000313" key="5">
    <source>
        <dbReference type="EMBL" id="GMI38505.1"/>
    </source>
</evidence>
<comment type="caution">
    <text evidence="5">The sequence shown here is derived from an EMBL/GenBank/DDBJ whole genome shotgun (WGS) entry which is preliminary data.</text>
</comment>
<sequence length="306" mass="34611">MVLSLVERTAALCSHVGVRQILQRSTSGIYLGHSVDLGWGRVYGGQTMAQALAAAQHLAGPDRSVHQFGCHFLRPGDVTHDVELEADELSNGRSFSAIHVRAVQKGKNILAMTASFQVPEKGLEHSYQHRFARDGTSLRPEWKKPDELVSVYEHMKPFISTIPEPLRPLYEHKQPLEVRPAEFVPPWEKAARAPVRANWIKCRLPIPSDPRVHERLLAYISDWGLLETSVFPHEIGMWERKMQMASLSHTMHFHRPFKLDEEWVCHAMYSPTSQDGRGYSLGEFWSESGELIASTSQEGLIRCNAS</sequence>
<keyword evidence="2" id="KW-0378">Hydrolase</keyword>
<dbReference type="PANTHER" id="PTHR11066">
    <property type="entry name" value="ACYL-COA THIOESTERASE"/>
    <property type="match status" value="1"/>
</dbReference>
<dbReference type="Pfam" id="PF02551">
    <property type="entry name" value="Acyl_CoA_thio"/>
    <property type="match status" value="1"/>
</dbReference>
<protein>
    <recommendedName>
        <fullName evidence="7">Acyl-CoA thioesterase II</fullName>
    </recommendedName>
</protein>
<accession>A0ABQ6N397</accession>
<dbReference type="InterPro" id="IPR003703">
    <property type="entry name" value="Acyl_CoA_thio"/>
</dbReference>
<dbReference type="InterPro" id="IPR029069">
    <property type="entry name" value="HotDog_dom_sf"/>
</dbReference>
<feature type="domain" description="Acyl-CoA thioesterase 2 C-terminal" evidence="3">
    <location>
        <begin position="172"/>
        <end position="300"/>
    </location>
</feature>
<gene>
    <name evidence="5" type="ORF">TeGR_g6712</name>
</gene>